<evidence type="ECO:0000313" key="3">
    <source>
        <dbReference type="EMBL" id="RIH67005.1"/>
    </source>
</evidence>
<accession>A0A399D527</accession>
<comment type="caution">
    <text evidence="3">The sequence shown here is derived from an EMBL/GenBank/DDBJ whole genome shotgun (WGS) entry which is preliminary data.</text>
</comment>
<feature type="domain" description="Gfo/Idh/MocA-like oxidoreductase N-terminal" evidence="1">
    <location>
        <begin position="11"/>
        <end position="132"/>
    </location>
</feature>
<dbReference type="PANTHER" id="PTHR43818:SF5">
    <property type="entry name" value="OXIDOREDUCTASE FAMILY PROTEIN"/>
    <property type="match status" value="1"/>
</dbReference>
<dbReference type="Proteomes" id="UP000266441">
    <property type="component" value="Unassembled WGS sequence"/>
</dbReference>
<dbReference type="SUPFAM" id="SSF55347">
    <property type="entry name" value="Glyceraldehyde-3-phosphate dehydrogenase-like, C-terminal domain"/>
    <property type="match status" value="1"/>
</dbReference>
<reference evidence="3 4" key="1">
    <citation type="journal article" date="2015" name="Int. J. Syst. Evol. Microbiol.">
        <title>Mariniphaga sediminis sp. nov., isolated from coastal sediment.</title>
        <authorList>
            <person name="Wang F.Q."/>
            <person name="Shen Q.Y."/>
            <person name="Chen G.J."/>
            <person name="Du Z.J."/>
        </authorList>
    </citation>
    <scope>NUCLEOTIDE SEQUENCE [LARGE SCALE GENOMIC DNA]</scope>
    <source>
        <strain evidence="3 4">SY21</strain>
    </source>
</reference>
<dbReference type="InterPro" id="IPR000683">
    <property type="entry name" value="Gfo/Idh/MocA-like_OxRdtase_N"/>
</dbReference>
<dbReference type="EMBL" id="QWET01000001">
    <property type="protein sequence ID" value="RIH67005.1"/>
    <property type="molecule type" value="Genomic_DNA"/>
</dbReference>
<dbReference type="AlphaFoldDB" id="A0A399D527"/>
<dbReference type="InterPro" id="IPR050463">
    <property type="entry name" value="Gfo/Idh/MocA_oxidrdct_glycsds"/>
</dbReference>
<dbReference type="Pfam" id="PF01408">
    <property type="entry name" value="GFO_IDH_MocA"/>
    <property type="match status" value="1"/>
</dbReference>
<evidence type="ECO:0000259" key="2">
    <source>
        <dbReference type="Pfam" id="PF19051"/>
    </source>
</evidence>
<dbReference type="Gene3D" id="3.40.50.720">
    <property type="entry name" value="NAD(P)-binding Rossmann-like Domain"/>
    <property type="match status" value="1"/>
</dbReference>
<evidence type="ECO:0000259" key="1">
    <source>
        <dbReference type="Pfam" id="PF01408"/>
    </source>
</evidence>
<keyword evidence="4" id="KW-1185">Reference proteome</keyword>
<feature type="domain" description="Gfo/Idh/MocA-like oxidoreductase bacterial type C-terminal" evidence="2">
    <location>
        <begin position="176"/>
        <end position="266"/>
    </location>
</feature>
<dbReference type="InterPro" id="IPR043906">
    <property type="entry name" value="Gfo/Idh/MocA_OxRdtase_bact_C"/>
</dbReference>
<dbReference type="Pfam" id="PF19051">
    <property type="entry name" value="GFO_IDH_MocA_C2"/>
    <property type="match status" value="2"/>
</dbReference>
<dbReference type="RefSeq" id="WP_119348031.1">
    <property type="nucleotide sequence ID" value="NZ_QWET01000001.1"/>
</dbReference>
<dbReference type="InterPro" id="IPR036291">
    <property type="entry name" value="NAD(P)-bd_dom_sf"/>
</dbReference>
<dbReference type="PANTHER" id="PTHR43818">
    <property type="entry name" value="BCDNA.GH03377"/>
    <property type="match status" value="1"/>
</dbReference>
<name>A0A399D527_9BACT</name>
<evidence type="ECO:0000313" key="4">
    <source>
        <dbReference type="Proteomes" id="UP000266441"/>
    </source>
</evidence>
<sequence>MADTNDKIILALIGAGARGTQLILSTQENCSGVEVKYVCDVDKGRGGRAISVLKKRQKKKPKYVEDMRHVYDDKDVNAVIIATPEHWHALATVWACQAGKDVYVEKNISLSISEGEKMIEAAKKYNRIIQCGTQNRSALYSFSARDYIQSGKLGKIVLVKTYCMLPGGSPWILKPNSEIPEGLNWDLWLGPASMVPYNVSRHKAWYDWWAYSGGQVLAGDASHVLDLARMVIGDPDFPNSVYCAGGRVLFDDNREVPDYQTITFDYGNFLMTCESSKYGNYLSKTSTEIRHGNLFPNWQLNSTRIEIYGTEAMMYLGRHGGGWQVIGNDSQVLDEEYGYFPDEAHQQNFLESVRTRKIPNGDIKQGHCSANLVHLANLSYRAGKKHLLFDGKKITNSEEANFLDNRIYREGYEIAEVINE</sequence>
<proteinExistence type="predicted"/>
<feature type="domain" description="Gfo/Idh/MocA-like oxidoreductase bacterial type C-terminal" evidence="2">
    <location>
        <begin position="332"/>
        <end position="413"/>
    </location>
</feature>
<dbReference type="SUPFAM" id="SSF51735">
    <property type="entry name" value="NAD(P)-binding Rossmann-fold domains"/>
    <property type="match status" value="1"/>
</dbReference>
<organism evidence="3 4">
    <name type="scientific">Mariniphaga sediminis</name>
    <dbReference type="NCBI Taxonomy" id="1628158"/>
    <lineage>
        <taxon>Bacteria</taxon>
        <taxon>Pseudomonadati</taxon>
        <taxon>Bacteroidota</taxon>
        <taxon>Bacteroidia</taxon>
        <taxon>Marinilabiliales</taxon>
        <taxon>Prolixibacteraceae</taxon>
        <taxon>Mariniphaga</taxon>
    </lineage>
</organism>
<gene>
    <name evidence="3" type="ORF">D1164_00805</name>
</gene>
<dbReference type="GO" id="GO:0000166">
    <property type="term" value="F:nucleotide binding"/>
    <property type="evidence" value="ECO:0007669"/>
    <property type="project" value="InterPro"/>
</dbReference>
<dbReference type="Gene3D" id="3.30.360.10">
    <property type="entry name" value="Dihydrodipicolinate Reductase, domain 2"/>
    <property type="match status" value="1"/>
</dbReference>
<dbReference type="OrthoDB" id="9795543at2"/>
<protein>
    <submittedName>
        <fullName evidence="3">Gfo/Idh/MocA family oxidoreductase</fullName>
    </submittedName>
</protein>